<dbReference type="EMBL" id="JAFKGL010000013">
    <property type="protein sequence ID" value="MBN9412858.1"/>
    <property type="molecule type" value="Genomic_DNA"/>
</dbReference>
<protein>
    <submittedName>
        <fullName evidence="1">DUF721 domain-containing protein</fullName>
    </submittedName>
</protein>
<evidence type="ECO:0000313" key="2">
    <source>
        <dbReference type="Proteomes" id="UP000664414"/>
    </source>
</evidence>
<accession>A0A8J7PXP5</accession>
<dbReference type="Pfam" id="PF05258">
    <property type="entry name" value="DciA"/>
    <property type="match status" value="1"/>
</dbReference>
<sequence length="160" mass="18225">MKQVRTSSAQFIAKLLPKLVKPTFEKKGFVQAEILLEWGKIVGPELSEKCSPEKLVFPQGKKTEGTLHLNVQISSGLLIEYGAPLIIDKINSYFGYQAVTRFKIKQVLYKLGSKPFLEKKIFKDVSLTSEELNYLEDISFDDLREALKSYLICYKKASLE</sequence>
<evidence type="ECO:0000313" key="1">
    <source>
        <dbReference type="EMBL" id="MBN9412858.1"/>
    </source>
</evidence>
<dbReference type="AlphaFoldDB" id="A0A8J7PXP5"/>
<gene>
    <name evidence="1" type="ORF">J0H12_02880</name>
</gene>
<dbReference type="InterPro" id="IPR007922">
    <property type="entry name" value="DciA-like"/>
</dbReference>
<reference evidence="1" key="1">
    <citation type="submission" date="2021-02" db="EMBL/GenBank/DDBJ databases">
        <title>Thiocyanate and organic carbon inputs drive convergent selection for specific autotrophic Afipia and Thiobacillus strains within complex microbiomes.</title>
        <authorList>
            <person name="Huddy R.J."/>
            <person name="Sachdeva R."/>
            <person name="Kadzinga F."/>
            <person name="Kantor R.S."/>
            <person name="Harrison S.T.L."/>
            <person name="Banfield J.F."/>
        </authorList>
    </citation>
    <scope>NUCLEOTIDE SEQUENCE</scope>
    <source>
        <strain evidence="1">SCN18_10_11_15_R4_P_38_20</strain>
    </source>
</reference>
<organism evidence="1 2">
    <name type="scientific">Candidatus Paracaedimonas acanthamoebae</name>
    <dbReference type="NCBI Taxonomy" id="244581"/>
    <lineage>
        <taxon>Bacteria</taxon>
        <taxon>Pseudomonadati</taxon>
        <taxon>Pseudomonadota</taxon>
        <taxon>Alphaproteobacteria</taxon>
        <taxon>Holosporales</taxon>
        <taxon>Caedimonadaceae</taxon>
        <taxon>Candidatus Paracaedimonas</taxon>
    </lineage>
</organism>
<proteinExistence type="predicted"/>
<dbReference type="Proteomes" id="UP000664414">
    <property type="component" value="Unassembled WGS sequence"/>
</dbReference>
<comment type="caution">
    <text evidence="1">The sequence shown here is derived from an EMBL/GenBank/DDBJ whole genome shotgun (WGS) entry which is preliminary data.</text>
</comment>
<name>A0A8J7PXP5_9PROT</name>